<feature type="compositionally biased region" description="Low complexity" evidence="1">
    <location>
        <begin position="23"/>
        <end position="42"/>
    </location>
</feature>
<proteinExistence type="predicted"/>
<organism evidence="2 3">
    <name type="scientific">Mugilogobius chulae</name>
    <name type="common">yellowstripe goby</name>
    <dbReference type="NCBI Taxonomy" id="88201"/>
    <lineage>
        <taxon>Eukaryota</taxon>
        <taxon>Metazoa</taxon>
        <taxon>Chordata</taxon>
        <taxon>Craniata</taxon>
        <taxon>Vertebrata</taxon>
        <taxon>Euteleostomi</taxon>
        <taxon>Actinopterygii</taxon>
        <taxon>Neopterygii</taxon>
        <taxon>Teleostei</taxon>
        <taxon>Neoteleostei</taxon>
        <taxon>Acanthomorphata</taxon>
        <taxon>Gobiaria</taxon>
        <taxon>Gobiiformes</taxon>
        <taxon>Gobioidei</taxon>
        <taxon>Gobiidae</taxon>
        <taxon>Gobionellinae</taxon>
        <taxon>Mugilogobius</taxon>
    </lineage>
</organism>
<accession>A0AAW0MS75</accession>
<evidence type="ECO:0008006" key="4">
    <source>
        <dbReference type="Google" id="ProtNLM"/>
    </source>
</evidence>
<evidence type="ECO:0000313" key="3">
    <source>
        <dbReference type="Proteomes" id="UP001460270"/>
    </source>
</evidence>
<reference evidence="3" key="1">
    <citation type="submission" date="2024-04" db="EMBL/GenBank/DDBJ databases">
        <title>Salinicola lusitanus LLJ914,a marine bacterium isolated from the Okinawa Trough.</title>
        <authorList>
            <person name="Li J."/>
        </authorList>
    </citation>
    <scope>NUCLEOTIDE SEQUENCE [LARGE SCALE GENOMIC DNA]</scope>
</reference>
<dbReference type="PANTHER" id="PTHR47331">
    <property type="entry name" value="PHD-TYPE DOMAIN-CONTAINING PROTEIN"/>
    <property type="match status" value="1"/>
</dbReference>
<dbReference type="SUPFAM" id="SSF56672">
    <property type="entry name" value="DNA/RNA polymerases"/>
    <property type="match status" value="1"/>
</dbReference>
<dbReference type="Proteomes" id="UP001460270">
    <property type="component" value="Unassembled WGS sequence"/>
</dbReference>
<dbReference type="InterPro" id="IPR012337">
    <property type="entry name" value="RNaseH-like_sf"/>
</dbReference>
<dbReference type="GO" id="GO:0003676">
    <property type="term" value="F:nucleic acid binding"/>
    <property type="evidence" value="ECO:0007669"/>
    <property type="project" value="InterPro"/>
</dbReference>
<keyword evidence="3" id="KW-1185">Reference proteome</keyword>
<comment type="caution">
    <text evidence="2">The sequence shown here is derived from an EMBL/GenBank/DDBJ whole genome shotgun (WGS) entry which is preliminary data.</text>
</comment>
<dbReference type="SUPFAM" id="SSF53098">
    <property type="entry name" value="Ribonuclease H-like"/>
    <property type="match status" value="1"/>
</dbReference>
<feature type="compositionally biased region" description="Polar residues" evidence="1">
    <location>
        <begin position="1"/>
        <end position="12"/>
    </location>
</feature>
<feature type="compositionally biased region" description="Polar residues" evidence="1">
    <location>
        <begin position="249"/>
        <end position="259"/>
    </location>
</feature>
<dbReference type="EMBL" id="JBBPFD010000021">
    <property type="protein sequence ID" value="KAK7882975.1"/>
    <property type="molecule type" value="Genomic_DNA"/>
</dbReference>
<dbReference type="InterPro" id="IPR036397">
    <property type="entry name" value="RNaseH_sf"/>
</dbReference>
<dbReference type="Pfam" id="PF05380">
    <property type="entry name" value="Peptidase_A17"/>
    <property type="match status" value="1"/>
</dbReference>
<dbReference type="GO" id="GO:0006259">
    <property type="term" value="P:DNA metabolic process"/>
    <property type="evidence" value="ECO:0007669"/>
    <property type="project" value="UniProtKB-ARBA"/>
</dbReference>
<dbReference type="Gene3D" id="3.30.420.10">
    <property type="entry name" value="Ribonuclease H-like superfamily/Ribonuclease H"/>
    <property type="match status" value="1"/>
</dbReference>
<evidence type="ECO:0000313" key="2">
    <source>
        <dbReference type="EMBL" id="KAK7882975.1"/>
    </source>
</evidence>
<dbReference type="InterPro" id="IPR043502">
    <property type="entry name" value="DNA/RNA_pol_sf"/>
</dbReference>
<feature type="compositionally biased region" description="Basic and acidic residues" evidence="1">
    <location>
        <begin position="229"/>
        <end position="245"/>
    </location>
</feature>
<feature type="region of interest" description="Disordered" evidence="1">
    <location>
        <begin position="214"/>
        <end position="259"/>
    </location>
</feature>
<feature type="region of interest" description="Disordered" evidence="1">
    <location>
        <begin position="1"/>
        <end position="42"/>
    </location>
</feature>
<gene>
    <name evidence="2" type="ORF">WMY93_029149</name>
</gene>
<name>A0AAW0MS75_9GOBI</name>
<feature type="compositionally biased region" description="Polar residues" evidence="1">
    <location>
        <begin position="214"/>
        <end position="228"/>
    </location>
</feature>
<evidence type="ECO:0000256" key="1">
    <source>
        <dbReference type="SAM" id="MobiDB-lite"/>
    </source>
</evidence>
<dbReference type="CDD" id="cd01644">
    <property type="entry name" value="RT_pepA17"/>
    <property type="match status" value="1"/>
</dbReference>
<dbReference type="PANTHER" id="PTHR47331:SF6">
    <property type="entry name" value="DOUBLECORTIN DOMAIN-CONTAINING PROTEIN"/>
    <property type="match status" value="1"/>
</dbReference>
<dbReference type="InterPro" id="IPR008042">
    <property type="entry name" value="Retrotrans_Pao"/>
</dbReference>
<protein>
    <recommendedName>
        <fullName evidence="4">Integrase catalytic domain-containing protein</fullName>
    </recommendedName>
</protein>
<sequence>MRMNKTITLEENTMQDDKRSHVSASSKSTTRSSTSEAAARARANAEAAKARLKYASKEMELKLQKAHLEASMEMLAIEKEAAAAVAEAEVLEAVTRNSDRLHSGHTPLLSPSLDPVERTREYVKEQNGILKDTQLSPEENVVTTDETEELHNRTTVLPIVHATHLKPTTDLSPTAEAYVPDTPFSQASSKATNPFITREDIIKYYQMEQEKQTKNVSFNVPTDSYSDNKTTDKPQYKKPERESDAYPHSPQQPLSNSNSHMTDFVRFLARRELVTTGLLQFNDQPESYRAWRKSFCNAVRGLDVTCNEEMDLLVKWLGKESSEHAKRIRSIHINHPDLGLQMIWKRLDDCYGSSEVIEKALFQKLDSFPKLNNKDYSKLRDLGDLLMEVNAAKTDGDLPGLSYLDTPRGVNAIVQKLPYGLQERWLIHGSTHKELYQVPFPPFVVFVNFIQHQAQIRNDPSFTIVQADAQKVETHTRQQSRDTYPNVAVHHIHLKRIAHLIPEQDVQAPILLLLGRDAIGLLKVRENINGPPDAPYAQRLDLGWVIVGNVCLGGGHKPSSVNTLFTNALQQGRPTMFEPCSSVLRVKEVNSFKDIRDVKDGDHTRLGQTVFQLTKDDNKPALSIEDRAFLETMKEGLEKNDSNSWVAPLPFRHPRPRLPNNRQLALKRFTSLRLSLQRKPEMKEHFFAFMEKIFENGHAEVAPPLQEHEERWYLPLFGVYHPRKLNNIRVVFDSSAQYEGLSLNDVLLTGPDLNNALVGVLLRFRKEGIAVTADIKQMFHCFHVRDNDRNFLRFFWFKNNDQNQEVIEYRMTVHVFGNSPSPAVAIYCLRQSAAEEMPHDPEVKQFVDRDFYVDDGLKSFPTAEGAISLIKKTQDILANSNLRLHKIASNSKTVMEAFPPEDRAGDLKDLDLGSDTPPLQRSLGLNWDLRTDTFTFEVNTEEKPFTQRGVLSVVNSVYDPLGFAAPVTIQGKHILRELTQGKCEWDSPLPQEMEDKWKSWRDSLQDLRNLQVPRPYTVISPATAERKELCVYCDASTKAIAAVAYLKLTDNTGDIHAGFVMGKSKLAPKPEHTIPRLELCAAVLAVELADLVTSELDLEIDVTTFYTDSTVVLGPSQWKHIPSDQNPADSATRNVLAAQLKDTSWLTGPPSLYKPSQELQDVKLYELIDPNTDPDVRAVSTLKTQTTIKQLGTQRFAKFSSWSSLRHAIARLRHIARSFNTSLTTEKQNCKGWHLCNNACTAENLQISEKIIFRSVQEEAYAEELVCLQQNKKLSRNSPLRCLDPFVDAENILRVGGRIRHGELQSDEKNPVILPGKHHIAVLLVRHFPEQTLHQGRLFTEGAIRAAGYWITGVKKCVSSLLHHCVTCRKLRGNPIIQKMADLPADRLSMEPPFTNVGLDVFGPWSVEARRTRGGLAHSKRWAVIFTCMTVRAVHIEVIESLDTSSFINALKRFLAIRGPVKLIRSDRGTNFIGASAALKIPSNIDVESVEKYLAEKGCSWTFNPPHASHMGGAWERMIGVARRILDQCFLTWDLRNSPMRKQAFHLLLLTTLMSKTFINSNGVKFSIWLRPSGTNGENNISRFYNRGENGKHKNPTWNREVLFYSKISN</sequence>